<proteinExistence type="predicted"/>
<protein>
    <recommendedName>
        <fullName evidence="3">AB hydrolase-1 domain-containing protein</fullName>
    </recommendedName>
</protein>
<comment type="caution">
    <text evidence="1">The sequence shown here is derived from an EMBL/GenBank/DDBJ whole genome shotgun (WGS) entry which is preliminary data.</text>
</comment>
<organism evidence="1 2">
    <name type="scientific">Collybiopsis confluens</name>
    <dbReference type="NCBI Taxonomy" id="2823264"/>
    <lineage>
        <taxon>Eukaryota</taxon>
        <taxon>Fungi</taxon>
        <taxon>Dikarya</taxon>
        <taxon>Basidiomycota</taxon>
        <taxon>Agaricomycotina</taxon>
        <taxon>Agaricomycetes</taxon>
        <taxon>Agaricomycetidae</taxon>
        <taxon>Agaricales</taxon>
        <taxon>Marasmiineae</taxon>
        <taxon>Omphalotaceae</taxon>
        <taxon>Collybiopsis</taxon>
    </lineage>
</organism>
<reference evidence="1 2" key="1">
    <citation type="journal article" date="2020" name="ISME J.">
        <title>Uncovering the hidden diversity of litter-decomposition mechanisms in mushroom-forming fungi.</title>
        <authorList>
            <person name="Floudas D."/>
            <person name="Bentzer J."/>
            <person name="Ahren D."/>
            <person name="Johansson T."/>
            <person name="Persson P."/>
            <person name="Tunlid A."/>
        </authorList>
    </citation>
    <scope>NUCLEOTIDE SEQUENCE [LARGE SCALE GENOMIC DNA]</scope>
    <source>
        <strain evidence="1 2">CBS 406.79</strain>
    </source>
</reference>
<name>A0A8H5CJF6_9AGAR</name>
<dbReference type="InterPro" id="IPR029058">
    <property type="entry name" value="AB_hydrolase_fold"/>
</dbReference>
<dbReference type="SUPFAM" id="SSF53474">
    <property type="entry name" value="alpha/beta-Hydrolases"/>
    <property type="match status" value="1"/>
</dbReference>
<accession>A0A8H5CJF6</accession>
<evidence type="ECO:0000313" key="2">
    <source>
        <dbReference type="Proteomes" id="UP000518752"/>
    </source>
</evidence>
<sequence length="340" mass="38814">MASPSQLNTKVGDYNFAYFDSGSPGKDVYNTIIIVHGNTHHAGTFLSLFPHASAFSFRIIPVQRRLYGSTPYSEEERQIILSGTRKDREKLFDKDGELLAGFVYNMIQEHHLKEVLVIGWSQGTGFLNLIIDAIPRLDNKTQSCLSEHVHGFIHWDPPHLMMGFCEPSTGGWTPLHDHTLTLQQQGKVFGKWLSYHFPHRNLASRDPNTLIYKMDHPVKPPSFSNVHIEQFLTMVDFGPNGQGDSAMGEDFYQPIMFDRFKRAMLNVGIRKAWKSAKFCCIYGDESPWNVQWSYWTIERLVTETGSPELTVYFKPMHGADHFAMSDEPSLVLETIRSLVV</sequence>
<dbReference type="AlphaFoldDB" id="A0A8H5CJF6"/>
<gene>
    <name evidence="1" type="ORF">D9757_015211</name>
</gene>
<evidence type="ECO:0008006" key="3">
    <source>
        <dbReference type="Google" id="ProtNLM"/>
    </source>
</evidence>
<keyword evidence="2" id="KW-1185">Reference proteome</keyword>
<evidence type="ECO:0000313" key="1">
    <source>
        <dbReference type="EMBL" id="KAF5342921.1"/>
    </source>
</evidence>
<dbReference type="OrthoDB" id="3251587at2759"/>
<dbReference type="EMBL" id="JAACJN010000479">
    <property type="protein sequence ID" value="KAF5342921.1"/>
    <property type="molecule type" value="Genomic_DNA"/>
</dbReference>
<dbReference type="Proteomes" id="UP000518752">
    <property type="component" value="Unassembled WGS sequence"/>
</dbReference>
<dbReference type="Gene3D" id="3.40.50.1820">
    <property type="entry name" value="alpha/beta hydrolase"/>
    <property type="match status" value="1"/>
</dbReference>